<keyword evidence="15" id="KW-1185">Reference proteome</keyword>
<dbReference type="HOGENOM" id="CLU_015166_10_3_1"/>
<evidence type="ECO:0000256" key="3">
    <source>
        <dbReference type="ARBA" id="ARBA00021935"/>
    </source>
</evidence>
<gene>
    <name evidence="14" type="ORF">CANTEDRAFT_124576</name>
</gene>
<comment type="subcellular location">
    <subcellularLocation>
        <location evidence="2">Mitochondrion inner membrane</location>
        <topology evidence="2">Multi-pass membrane protein</topology>
    </subcellularLocation>
</comment>
<evidence type="ECO:0000256" key="12">
    <source>
        <dbReference type="RuleBase" id="RU000488"/>
    </source>
</evidence>
<evidence type="ECO:0000256" key="13">
    <source>
        <dbReference type="SAM" id="Phobius"/>
    </source>
</evidence>
<dbReference type="GO" id="GO:0005743">
    <property type="term" value="C:mitochondrial inner membrane"/>
    <property type="evidence" value="ECO:0007669"/>
    <property type="project" value="UniProtKB-SubCell"/>
</dbReference>
<evidence type="ECO:0000313" key="15">
    <source>
        <dbReference type="Proteomes" id="UP000000707"/>
    </source>
</evidence>
<keyword evidence="7" id="KW-0999">Mitochondrion inner membrane</keyword>
<accession>G3B7K5</accession>
<keyword evidence="5 11" id="KW-0812">Transmembrane</keyword>
<feature type="transmembrane region" description="Helical" evidence="13">
    <location>
        <begin position="207"/>
        <end position="230"/>
    </location>
</feature>
<keyword evidence="8 13" id="KW-1133">Transmembrane helix</keyword>
<dbReference type="InterPro" id="IPR023395">
    <property type="entry name" value="MCP_dom_sf"/>
</dbReference>
<dbReference type="EMBL" id="GL996527">
    <property type="protein sequence ID" value="EGV61637.1"/>
    <property type="molecule type" value="Genomic_DNA"/>
</dbReference>
<keyword evidence="9" id="KW-0496">Mitochondrion</keyword>
<evidence type="ECO:0000256" key="10">
    <source>
        <dbReference type="ARBA" id="ARBA00023136"/>
    </source>
</evidence>
<dbReference type="SUPFAM" id="SSF103506">
    <property type="entry name" value="Mitochondrial carrier"/>
    <property type="match status" value="1"/>
</dbReference>
<dbReference type="PRINTS" id="PR00926">
    <property type="entry name" value="MITOCARRIER"/>
</dbReference>
<feature type="repeat" description="Solcar" evidence="11">
    <location>
        <begin position="116"/>
        <end position="201"/>
    </location>
</feature>
<keyword evidence="6" id="KW-0677">Repeat</keyword>
<dbReference type="GO" id="GO:0055085">
    <property type="term" value="P:transmembrane transport"/>
    <property type="evidence" value="ECO:0007669"/>
    <property type="project" value="InterPro"/>
</dbReference>
<dbReference type="OrthoDB" id="18574at2759"/>
<dbReference type="InterPro" id="IPR002067">
    <property type="entry name" value="MCP"/>
</dbReference>
<evidence type="ECO:0000256" key="11">
    <source>
        <dbReference type="PROSITE-ProRule" id="PRU00282"/>
    </source>
</evidence>
<feature type="repeat" description="Solcar" evidence="11">
    <location>
        <begin position="15"/>
        <end position="102"/>
    </location>
</feature>
<dbReference type="PROSITE" id="PS50920">
    <property type="entry name" value="SOLCAR"/>
    <property type="match status" value="3"/>
</dbReference>
<evidence type="ECO:0000313" key="14">
    <source>
        <dbReference type="EMBL" id="EGV61637.1"/>
    </source>
</evidence>
<dbReference type="InterPro" id="IPR018108">
    <property type="entry name" value="MCP_transmembrane"/>
</dbReference>
<evidence type="ECO:0000256" key="7">
    <source>
        <dbReference type="ARBA" id="ARBA00022792"/>
    </source>
</evidence>
<feature type="repeat" description="Solcar" evidence="11">
    <location>
        <begin position="207"/>
        <end position="292"/>
    </location>
</feature>
<dbReference type="EMBL" id="GL996527">
    <property type="protein sequence ID" value="EGV61638.1"/>
    <property type="molecule type" value="Genomic_DNA"/>
</dbReference>
<dbReference type="Gene3D" id="1.50.40.10">
    <property type="entry name" value="Mitochondrial carrier domain"/>
    <property type="match status" value="1"/>
</dbReference>
<keyword evidence="10 11" id="KW-0472">Membrane</keyword>
<dbReference type="AlphaFoldDB" id="G3B7K5"/>
<name>G3B7K5_CANTC</name>
<evidence type="ECO:0000256" key="2">
    <source>
        <dbReference type="ARBA" id="ARBA00004448"/>
    </source>
</evidence>
<evidence type="ECO:0000256" key="6">
    <source>
        <dbReference type="ARBA" id="ARBA00022737"/>
    </source>
</evidence>
<evidence type="ECO:0000256" key="4">
    <source>
        <dbReference type="ARBA" id="ARBA00022448"/>
    </source>
</evidence>
<dbReference type="Proteomes" id="UP000000707">
    <property type="component" value="Unassembled WGS sequence"/>
</dbReference>
<evidence type="ECO:0000256" key="5">
    <source>
        <dbReference type="ARBA" id="ARBA00022692"/>
    </source>
</evidence>
<reference evidence="14 15" key="1">
    <citation type="journal article" date="2011" name="Proc. Natl. Acad. Sci. U.S.A.">
        <title>Comparative genomics of xylose-fermenting fungi for enhanced biofuel production.</title>
        <authorList>
            <person name="Wohlbach D.J."/>
            <person name="Kuo A."/>
            <person name="Sato T.K."/>
            <person name="Potts K.M."/>
            <person name="Salamov A.A."/>
            <person name="LaButti K.M."/>
            <person name="Sun H."/>
            <person name="Clum A."/>
            <person name="Pangilinan J.L."/>
            <person name="Lindquist E.A."/>
            <person name="Lucas S."/>
            <person name="Lapidus A."/>
            <person name="Jin M."/>
            <person name="Gunawan C."/>
            <person name="Balan V."/>
            <person name="Dale B.E."/>
            <person name="Jeffries T.W."/>
            <person name="Zinkel R."/>
            <person name="Barry K.W."/>
            <person name="Grigoriev I.V."/>
            <person name="Gasch A.P."/>
        </authorList>
    </citation>
    <scope>NUCLEOTIDE SEQUENCE [LARGE SCALE GENOMIC DNA]</scope>
    <source>
        <strain evidence="14">ATCC 10573</strain>
        <strain evidence="15">ATCC 10573 / BCRC 21748 / CBS 615 / JCM 9827 / NBRC 10315 / NRRL Y-1498 / VKM Y-70</strain>
    </source>
</reference>
<evidence type="ECO:0000256" key="9">
    <source>
        <dbReference type="ARBA" id="ARBA00023128"/>
    </source>
</evidence>
<dbReference type="STRING" id="590646.G3B7K5"/>
<organism evidence="15">
    <name type="scientific">Candida tenuis (strain ATCC 10573 / BCRC 21748 / CBS 615 / JCM 9827 / NBRC 10315 / NRRL Y-1498 / VKM Y-70)</name>
    <name type="common">Yeast</name>
    <name type="synonym">Yamadazyma tenuis</name>
    <dbReference type="NCBI Taxonomy" id="590646"/>
    <lineage>
        <taxon>Eukaryota</taxon>
        <taxon>Fungi</taxon>
        <taxon>Dikarya</taxon>
        <taxon>Ascomycota</taxon>
        <taxon>Saccharomycotina</taxon>
        <taxon>Pichiomycetes</taxon>
        <taxon>Debaryomycetaceae</taxon>
        <taxon>Yamadazyma</taxon>
    </lineage>
</organism>
<sequence>MPHERKDHLQQGADVSPYKSLVAGSISGAVARAITAPLDTVKIRLQLQTAPLKDYLGVSHTFKNIVRNEGVIGLWKGNVPAEIMYILYGATQFTSYSILNKALTQAQDNVPILRFSRPTHSLIVGAGAGVSSTLITYPFDLLRTRLAANSSKELLSMARSIRQIGRHDGFSGFFLGIRPALLSVASNTGLMFWTYELARQYSKTYNTIPFIEGICGFFAGAAAKSITFPLDTIRKRMQMKRFSVGANTISSIRDILLREGIFGLYKGFGISIFKTAPTSALSIYVYEYSLSVLH</sequence>
<dbReference type="eggNOG" id="KOG0752">
    <property type="taxonomic scope" value="Eukaryota"/>
</dbReference>
<protein>
    <recommendedName>
        <fullName evidence="3">Mitochondrial thiamine pyrophosphate carrier 1</fullName>
    </recommendedName>
</protein>
<comment type="function">
    <text evidence="1">Mitochondrial transporter that mediates uptake of thiamine pyrophosphate (ThPP) into mitochondria.</text>
</comment>
<evidence type="ECO:0000256" key="8">
    <source>
        <dbReference type="ARBA" id="ARBA00022989"/>
    </source>
</evidence>
<comment type="similarity">
    <text evidence="12">Belongs to the mitochondrial carrier (TC 2.A.29) family.</text>
</comment>
<keyword evidence="4 12" id="KW-0813">Transport</keyword>
<evidence type="ECO:0000256" key="1">
    <source>
        <dbReference type="ARBA" id="ARBA00002238"/>
    </source>
</evidence>
<proteinExistence type="inferred from homology"/>
<dbReference type="PANTHER" id="PTHR24089">
    <property type="entry name" value="SOLUTE CARRIER FAMILY 25"/>
    <property type="match status" value="1"/>
</dbReference>
<dbReference type="Pfam" id="PF00153">
    <property type="entry name" value="Mito_carr"/>
    <property type="match status" value="3"/>
</dbReference>
<feature type="transmembrane region" description="Helical" evidence="13">
    <location>
        <begin position="172"/>
        <end position="195"/>
    </location>
</feature>